<comment type="caution">
    <text evidence="1">The sequence shown here is derived from an EMBL/GenBank/DDBJ whole genome shotgun (WGS) entry which is preliminary data.</text>
</comment>
<reference evidence="1 2" key="1">
    <citation type="journal article" date="2024" name="G3 (Bethesda)">
        <title>Genome assembly of Hibiscus sabdariffa L. provides insights into metabolisms of medicinal natural products.</title>
        <authorList>
            <person name="Kim T."/>
        </authorList>
    </citation>
    <scope>NUCLEOTIDE SEQUENCE [LARGE SCALE GENOMIC DNA]</scope>
    <source>
        <strain evidence="1">TK-2024</strain>
        <tissue evidence="1">Old leaves</tissue>
    </source>
</reference>
<evidence type="ECO:0000313" key="1">
    <source>
        <dbReference type="EMBL" id="KAK8542380.1"/>
    </source>
</evidence>
<dbReference type="Proteomes" id="UP001472677">
    <property type="component" value="Unassembled WGS sequence"/>
</dbReference>
<sequence length="233" mass="26117">MHEVQDWMNMTALLDKNILQNSRDFHYLKDFGAVDSRKGYCVPNALYEDSRNVQLAKNQSVCPYDFTAFVKIHCFDPGKSVDVVDEDGGLGRRENELCLNKKKILSILKNDESCLSPVQFPGLTRVEITYSRPYSTQCSQLKSSLSDSNTSSDASEQTCGGTFLFVGDVISMAHSVQLTEYQPRRGVFLGKHHPNKLEKILICTFHASLALALLNSLPVSTTFSLSQKIHLLF</sequence>
<dbReference type="InterPro" id="IPR001193">
    <property type="entry name" value="MBTPS2"/>
</dbReference>
<dbReference type="PANTHER" id="PTHR13325:SF3">
    <property type="entry name" value="MEMBRANE-BOUND TRANSCRIPTION FACTOR SITE-2 PROTEASE"/>
    <property type="match status" value="1"/>
</dbReference>
<keyword evidence="2" id="KW-1185">Reference proteome</keyword>
<dbReference type="PANTHER" id="PTHR13325">
    <property type="entry name" value="PROTEASE M50 MEMBRANE-BOUND TRANSCRIPTION FACTOR SITE 2 PROTEASE"/>
    <property type="match status" value="1"/>
</dbReference>
<gene>
    <name evidence="1" type="ORF">V6N12_014977</name>
</gene>
<name>A0ABR2DLT3_9ROSI</name>
<protein>
    <submittedName>
        <fullName evidence="1">Uncharacterized protein</fullName>
    </submittedName>
</protein>
<proteinExistence type="predicted"/>
<dbReference type="EMBL" id="JBBPBM010000024">
    <property type="protein sequence ID" value="KAK8542380.1"/>
    <property type="molecule type" value="Genomic_DNA"/>
</dbReference>
<accession>A0ABR2DLT3</accession>
<organism evidence="1 2">
    <name type="scientific">Hibiscus sabdariffa</name>
    <name type="common">roselle</name>
    <dbReference type="NCBI Taxonomy" id="183260"/>
    <lineage>
        <taxon>Eukaryota</taxon>
        <taxon>Viridiplantae</taxon>
        <taxon>Streptophyta</taxon>
        <taxon>Embryophyta</taxon>
        <taxon>Tracheophyta</taxon>
        <taxon>Spermatophyta</taxon>
        <taxon>Magnoliopsida</taxon>
        <taxon>eudicotyledons</taxon>
        <taxon>Gunneridae</taxon>
        <taxon>Pentapetalae</taxon>
        <taxon>rosids</taxon>
        <taxon>malvids</taxon>
        <taxon>Malvales</taxon>
        <taxon>Malvaceae</taxon>
        <taxon>Malvoideae</taxon>
        <taxon>Hibiscus</taxon>
    </lineage>
</organism>
<evidence type="ECO:0000313" key="2">
    <source>
        <dbReference type="Proteomes" id="UP001472677"/>
    </source>
</evidence>